<evidence type="ECO:0000256" key="1">
    <source>
        <dbReference type="ARBA" id="ARBA00004651"/>
    </source>
</evidence>
<keyword evidence="19" id="KW-1185">Reference proteome</keyword>
<keyword evidence="6 16" id="KW-0812">Transmembrane</keyword>
<dbReference type="PANTHER" id="PTHR10582">
    <property type="entry name" value="TRANSIENT RECEPTOR POTENTIAL ION CHANNEL PROTEIN"/>
    <property type="match status" value="1"/>
</dbReference>
<dbReference type="HOGENOM" id="CLU_012795_2_1_1"/>
<feature type="transmembrane region" description="Helical" evidence="16">
    <location>
        <begin position="312"/>
        <end position="332"/>
    </location>
</feature>
<feature type="domain" description="Ion transport" evidence="17">
    <location>
        <begin position="312"/>
        <end position="476"/>
    </location>
</feature>
<keyword evidence="3" id="KW-1003">Cell membrane</keyword>
<dbReference type="InParanoid" id="F7CJP9"/>
<name>F7CJP9_ORNAN</name>
<keyword evidence="11" id="KW-0406">Ion transport</keyword>
<keyword evidence="4" id="KW-0109">Calcium transport</keyword>
<dbReference type="Gene3D" id="1.25.40.20">
    <property type="entry name" value="Ankyrin repeat-containing domain"/>
    <property type="match status" value="1"/>
</dbReference>
<dbReference type="InterPro" id="IPR036770">
    <property type="entry name" value="Ankyrin_rpt-contain_sf"/>
</dbReference>
<keyword evidence="13" id="KW-0407">Ion channel</keyword>
<dbReference type="GO" id="GO:0005262">
    <property type="term" value="F:calcium channel activity"/>
    <property type="evidence" value="ECO:0000318"/>
    <property type="project" value="GO_Central"/>
</dbReference>
<evidence type="ECO:0000256" key="12">
    <source>
        <dbReference type="ARBA" id="ARBA00023136"/>
    </source>
</evidence>
<sequence>CLHISGETSMHIPALTQDHKDVKEFLRCGANVTELQATETWFIPGKESKCYFGEYPLSFAACVGHEAILRLLMEHNAPLEAQDSLGNTVLHVLVLQPNKELAHHMYNLIVNLVPEKHCWFVESLQNSDGFTPLKLAAHEGNLDMFSYLVQRQKNIYWTMGTISYCTYDLTCIDSWEDQSSVLDIITSSKNQQVRKLIDATPIKELLNEKWKCFGYRHFLVWLCSYILYIVIFTLSCLYRPLQMIPPGEGNNITAMTHKSLKESYVTKDDFLRLVGELITILGAIGILINELPYLCRIGPRNYIGNAAIGGPFSLLMMVYSILIFAAAILRVLGHSWETIPLSIALIIGWCNLIYFARGFKMLGQFSIMIQKIIFGDLLPWCFLLFLIMIGFSSAFYILFQTLDLRTYSAFQNYPDTLYTSVELMMGLIAFPVPVDVPPPPMIYIIYIFYMVFAYLLMLNLLIAMIDDTYWRVAQEREELWKVQVAATILVLERRAPRCFKTRSGIPGNALGYDDNKWYLG</sequence>
<evidence type="ECO:0000256" key="13">
    <source>
        <dbReference type="ARBA" id="ARBA00023303"/>
    </source>
</evidence>
<dbReference type="PANTHER" id="PTHR10582:SF23">
    <property type="entry name" value="ION TRANSPORT DOMAIN-CONTAINING PROTEIN"/>
    <property type="match status" value="1"/>
</dbReference>
<dbReference type="Proteomes" id="UP000002279">
    <property type="component" value="Chromosome 1"/>
</dbReference>
<dbReference type="Pfam" id="PF00520">
    <property type="entry name" value="Ion_trans"/>
    <property type="match status" value="1"/>
</dbReference>
<comment type="catalytic activity">
    <reaction evidence="14">
        <text>Ca(2+)(in) = Ca(2+)(out)</text>
        <dbReference type="Rhea" id="RHEA:29671"/>
        <dbReference type="ChEBI" id="CHEBI:29108"/>
    </reaction>
</comment>
<dbReference type="InterPro" id="IPR002110">
    <property type="entry name" value="Ankyrin_rpt"/>
</dbReference>
<organism evidence="18 19">
    <name type="scientific">Ornithorhynchus anatinus</name>
    <name type="common">Duckbill platypus</name>
    <dbReference type="NCBI Taxonomy" id="9258"/>
    <lineage>
        <taxon>Eukaryota</taxon>
        <taxon>Metazoa</taxon>
        <taxon>Chordata</taxon>
        <taxon>Craniata</taxon>
        <taxon>Vertebrata</taxon>
        <taxon>Euteleostomi</taxon>
        <taxon>Mammalia</taxon>
        <taxon>Monotremata</taxon>
        <taxon>Ornithorhynchidae</taxon>
        <taxon>Ornithorhynchus</taxon>
    </lineage>
</organism>
<evidence type="ECO:0000256" key="9">
    <source>
        <dbReference type="ARBA" id="ARBA00022989"/>
    </source>
</evidence>
<reference evidence="18" key="3">
    <citation type="submission" date="2025-09" db="UniProtKB">
        <authorList>
            <consortium name="Ensembl"/>
        </authorList>
    </citation>
    <scope>IDENTIFICATION</scope>
    <source>
        <strain evidence="18">Glennie</strain>
    </source>
</reference>
<dbReference type="GO" id="GO:0098703">
    <property type="term" value="P:calcium ion import across plasma membrane"/>
    <property type="evidence" value="ECO:0000318"/>
    <property type="project" value="GO_Central"/>
</dbReference>
<evidence type="ECO:0000256" key="3">
    <source>
        <dbReference type="ARBA" id="ARBA00022475"/>
    </source>
</evidence>
<dbReference type="Ensembl" id="ENSOANT00000023744.3">
    <property type="protein sequence ID" value="ENSOANP00000023740.2"/>
    <property type="gene ID" value="ENSOANG00000015080.3"/>
</dbReference>
<dbReference type="GeneTree" id="ENSGT00940000156687"/>
<gene>
    <name evidence="18" type="primary">LOC100073791</name>
</gene>
<dbReference type="Pfam" id="PF00023">
    <property type="entry name" value="Ank"/>
    <property type="match status" value="2"/>
</dbReference>
<feature type="repeat" description="ANK" evidence="15">
    <location>
        <begin position="128"/>
        <end position="155"/>
    </location>
</feature>
<keyword evidence="5" id="KW-0107">Calcium channel</keyword>
<feature type="repeat" description="ANK" evidence="15">
    <location>
        <begin position="52"/>
        <end position="84"/>
    </location>
</feature>
<evidence type="ECO:0000313" key="18">
    <source>
        <dbReference type="Ensembl" id="ENSOANP00000023740.2"/>
    </source>
</evidence>
<evidence type="ECO:0000256" key="2">
    <source>
        <dbReference type="ARBA" id="ARBA00022448"/>
    </source>
</evidence>
<proteinExistence type="predicted"/>
<dbReference type="SUPFAM" id="SSF48403">
    <property type="entry name" value="Ankyrin repeat"/>
    <property type="match status" value="1"/>
</dbReference>
<dbReference type="InterPro" id="IPR005821">
    <property type="entry name" value="Ion_trans_dom"/>
</dbReference>
<feature type="transmembrane region" description="Helical" evidence="16">
    <location>
        <begin position="377"/>
        <end position="399"/>
    </location>
</feature>
<dbReference type="OMA" id="CSYILYI"/>
<reference evidence="18 19" key="1">
    <citation type="journal article" date="2008" name="Nature">
        <title>Genome analysis of the platypus reveals unique signatures of evolution.</title>
        <authorList>
            <person name="Warren W.C."/>
            <person name="Hillier L.W."/>
            <person name="Marshall Graves J.A."/>
            <person name="Birney E."/>
            <person name="Ponting C.P."/>
            <person name="Grutzner F."/>
            <person name="Belov K."/>
            <person name="Miller W."/>
            <person name="Clarke L."/>
            <person name="Chinwalla A.T."/>
            <person name="Yang S.P."/>
            <person name="Heger A."/>
            <person name="Locke D.P."/>
            <person name="Miethke P."/>
            <person name="Waters P.D."/>
            <person name="Veyrunes F."/>
            <person name="Fulton L."/>
            <person name="Fulton B."/>
            <person name="Graves T."/>
            <person name="Wallis J."/>
            <person name="Puente X.S."/>
            <person name="Lopez-Otin C."/>
            <person name="Ordonez G.R."/>
            <person name="Eichler E.E."/>
            <person name="Chen L."/>
            <person name="Cheng Z."/>
            <person name="Deakin J.E."/>
            <person name="Alsop A."/>
            <person name="Thompson K."/>
            <person name="Kirby P."/>
            <person name="Papenfuss A.T."/>
            <person name="Wakefield M.J."/>
            <person name="Olender T."/>
            <person name="Lancet D."/>
            <person name="Huttley G.A."/>
            <person name="Smit A.F."/>
            <person name="Pask A."/>
            <person name="Temple-Smith P."/>
            <person name="Batzer M.A."/>
            <person name="Walker J.A."/>
            <person name="Konkel M.K."/>
            <person name="Harris R.S."/>
            <person name="Whittington C.M."/>
            <person name="Wong E.S."/>
            <person name="Gemmell N.J."/>
            <person name="Buschiazzo E."/>
            <person name="Vargas Jentzsch I.M."/>
            <person name="Merkel A."/>
            <person name="Schmitz J."/>
            <person name="Zemann A."/>
            <person name="Churakov G."/>
            <person name="Kriegs J.O."/>
            <person name="Brosius J."/>
            <person name="Murchison E.P."/>
            <person name="Sachidanandam R."/>
            <person name="Smith C."/>
            <person name="Hannon G.J."/>
            <person name="Tsend-Ayush E."/>
            <person name="McMillan D."/>
            <person name="Attenborough R."/>
            <person name="Rens W."/>
            <person name="Ferguson-Smith M."/>
            <person name="Lefevre C.M."/>
            <person name="Sharp J.A."/>
            <person name="Nicholas K.R."/>
            <person name="Ray D.A."/>
            <person name="Kube M."/>
            <person name="Reinhardt R."/>
            <person name="Pringle T.H."/>
            <person name="Taylor J."/>
            <person name="Jones R.C."/>
            <person name="Nixon B."/>
            <person name="Dacheux J.L."/>
            <person name="Niwa H."/>
            <person name="Sekita Y."/>
            <person name="Huang X."/>
            <person name="Stark A."/>
            <person name="Kheradpour P."/>
            <person name="Kellis M."/>
            <person name="Flicek P."/>
            <person name="Chen Y."/>
            <person name="Webber C."/>
            <person name="Hardison R."/>
            <person name="Nelson J."/>
            <person name="Hallsworth-Pepin K."/>
            <person name="Delehaunty K."/>
            <person name="Markovic C."/>
            <person name="Minx P."/>
            <person name="Feng Y."/>
            <person name="Kremitzki C."/>
            <person name="Mitreva M."/>
            <person name="Glasscock J."/>
            <person name="Wylie T."/>
            <person name="Wohldmann P."/>
            <person name="Thiru P."/>
            <person name="Nhan M.N."/>
            <person name="Pohl C.S."/>
            <person name="Smith S.M."/>
            <person name="Hou S."/>
            <person name="Nefedov M."/>
            <person name="de Jong P.J."/>
            <person name="Renfree M.B."/>
            <person name="Mardis E.R."/>
            <person name="Wilson R.K."/>
        </authorList>
    </citation>
    <scope>NUCLEOTIDE SEQUENCE [LARGE SCALE GENOMIC DNA]</scope>
    <source>
        <strain evidence="18 19">Glennie</strain>
    </source>
</reference>
<feature type="transmembrane region" description="Helical" evidence="16">
    <location>
        <begin position="218"/>
        <end position="241"/>
    </location>
</feature>
<evidence type="ECO:0000256" key="15">
    <source>
        <dbReference type="PROSITE-ProRule" id="PRU00023"/>
    </source>
</evidence>
<dbReference type="GO" id="GO:0005886">
    <property type="term" value="C:plasma membrane"/>
    <property type="evidence" value="ECO:0000318"/>
    <property type="project" value="GO_Central"/>
</dbReference>
<keyword evidence="7" id="KW-0677">Repeat</keyword>
<accession>F7CJP9</accession>
<keyword evidence="10 15" id="KW-0040">ANK repeat</keyword>
<evidence type="ECO:0000256" key="16">
    <source>
        <dbReference type="SAM" id="Phobius"/>
    </source>
</evidence>
<evidence type="ECO:0000256" key="14">
    <source>
        <dbReference type="ARBA" id="ARBA00036634"/>
    </source>
</evidence>
<evidence type="ECO:0000256" key="7">
    <source>
        <dbReference type="ARBA" id="ARBA00022737"/>
    </source>
</evidence>
<protein>
    <recommendedName>
        <fullName evidence="17">Ion transport domain-containing protein</fullName>
    </recommendedName>
</protein>
<dbReference type="eggNOG" id="KOG3676">
    <property type="taxonomic scope" value="Eukaryota"/>
</dbReference>
<evidence type="ECO:0000256" key="5">
    <source>
        <dbReference type="ARBA" id="ARBA00022673"/>
    </source>
</evidence>
<evidence type="ECO:0000256" key="10">
    <source>
        <dbReference type="ARBA" id="ARBA00023043"/>
    </source>
</evidence>
<keyword evidence="12 16" id="KW-0472">Membrane</keyword>
<dbReference type="PROSITE" id="PS50297">
    <property type="entry name" value="ANK_REP_REGION"/>
    <property type="match status" value="2"/>
</dbReference>
<feature type="transmembrane region" description="Helical" evidence="16">
    <location>
        <begin position="270"/>
        <end position="291"/>
    </location>
</feature>
<evidence type="ECO:0000256" key="4">
    <source>
        <dbReference type="ARBA" id="ARBA00022568"/>
    </source>
</evidence>
<feature type="transmembrane region" description="Helical" evidence="16">
    <location>
        <begin position="338"/>
        <end position="356"/>
    </location>
</feature>
<keyword evidence="9 16" id="KW-1133">Transmembrane helix</keyword>
<dbReference type="SMART" id="SM00248">
    <property type="entry name" value="ANK"/>
    <property type="match status" value="4"/>
</dbReference>
<dbReference type="Gene3D" id="1.10.287.70">
    <property type="match status" value="1"/>
</dbReference>
<dbReference type="Bgee" id="ENSOANG00000015080">
    <property type="expression patterns" value="Expressed in adult mammalian kidney and 1 other cell type or tissue"/>
</dbReference>
<dbReference type="AlphaFoldDB" id="F7CJP9"/>
<keyword evidence="8" id="KW-0106">Calcium</keyword>
<reference evidence="18" key="2">
    <citation type="submission" date="2025-08" db="UniProtKB">
        <authorList>
            <consortium name="Ensembl"/>
        </authorList>
    </citation>
    <scope>IDENTIFICATION</scope>
    <source>
        <strain evidence="18">Glennie</strain>
    </source>
</reference>
<comment type="subcellular location">
    <subcellularLocation>
        <location evidence="1">Cell membrane</location>
        <topology evidence="1">Multi-pass membrane protein</topology>
    </subcellularLocation>
</comment>
<evidence type="ECO:0000259" key="17">
    <source>
        <dbReference type="Pfam" id="PF00520"/>
    </source>
</evidence>
<dbReference type="PROSITE" id="PS50088">
    <property type="entry name" value="ANK_REPEAT"/>
    <property type="match status" value="2"/>
</dbReference>
<evidence type="ECO:0000256" key="6">
    <source>
        <dbReference type="ARBA" id="ARBA00022692"/>
    </source>
</evidence>
<evidence type="ECO:0000256" key="11">
    <source>
        <dbReference type="ARBA" id="ARBA00023065"/>
    </source>
</evidence>
<evidence type="ECO:0000313" key="19">
    <source>
        <dbReference type="Proteomes" id="UP000002279"/>
    </source>
</evidence>
<evidence type="ECO:0000256" key="8">
    <source>
        <dbReference type="ARBA" id="ARBA00022837"/>
    </source>
</evidence>
<keyword evidence="2" id="KW-0813">Transport</keyword>
<feature type="transmembrane region" description="Helical" evidence="16">
    <location>
        <begin position="441"/>
        <end position="462"/>
    </location>
</feature>
<dbReference type="InterPro" id="IPR024862">
    <property type="entry name" value="TRPV"/>
</dbReference>